<dbReference type="STRING" id="43928.SAMN05443636_1707"/>
<feature type="transmembrane region" description="Helical" evidence="1">
    <location>
        <begin position="38"/>
        <end position="63"/>
    </location>
</feature>
<dbReference type="EMBL" id="FQWV01000003">
    <property type="protein sequence ID" value="SHH04010.1"/>
    <property type="molecule type" value="Genomic_DNA"/>
</dbReference>
<keyword evidence="1" id="KW-0472">Membrane</keyword>
<reference evidence="2 3" key="1">
    <citation type="submission" date="2016-11" db="EMBL/GenBank/DDBJ databases">
        <authorList>
            <person name="Jaros S."/>
            <person name="Januszkiewicz K."/>
            <person name="Wedrychowicz H."/>
        </authorList>
    </citation>
    <scope>NUCLEOTIDE SEQUENCE [LARGE SCALE GENOMIC DNA]</scope>
    <source>
        <strain evidence="2 3">DSM 9297</strain>
    </source>
</reference>
<evidence type="ECO:0000313" key="2">
    <source>
        <dbReference type="EMBL" id="SHH04010.1"/>
    </source>
</evidence>
<keyword evidence="1" id="KW-0812">Transmembrane</keyword>
<evidence type="ECO:0000256" key="1">
    <source>
        <dbReference type="SAM" id="Phobius"/>
    </source>
</evidence>
<evidence type="ECO:0000313" key="3">
    <source>
        <dbReference type="Proteomes" id="UP000184357"/>
    </source>
</evidence>
<proteinExistence type="predicted"/>
<dbReference type="AlphaFoldDB" id="A0A1M5PQP7"/>
<accession>A0A1M5PQP7</accession>
<protein>
    <submittedName>
        <fullName evidence="2">Uncharacterized protein</fullName>
    </submittedName>
</protein>
<sequence length="104" mass="11369">MHFFASWFLLYAVIGSVAGFVGVLNLPYPFLSLESDPLFVIGGAITGWFTVQSAGSFVLYHFLVGVKHERSQFAVLMGFISLGFDGALLRVTLPTAIQLLDKLL</sequence>
<organism evidence="2 3">
    <name type="scientific">Halobaculum gomorrense</name>
    <dbReference type="NCBI Taxonomy" id="43928"/>
    <lineage>
        <taxon>Archaea</taxon>
        <taxon>Methanobacteriati</taxon>
        <taxon>Methanobacteriota</taxon>
        <taxon>Stenosarchaea group</taxon>
        <taxon>Halobacteria</taxon>
        <taxon>Halobacteriales</taxon>
        <taxon>Haloferacaceae</taxon>
        <taxon>Halobaculum</taxon>
    </lineage>
</organism>
<keyword evidence="3" id="KW-1185">Reference proteome</keyword>
<gene>
    <name evidence="2" type="ORF">SAMN05443636_1707</name>
</gene>
<keyword evidence="1" id="KW-1133">Transmembrane helix</keyword>
<dbReference type="Proteomes" id="UP000184357">
    <property type="component" value="Unassembled WGS sequence"/>
</dbReference>
<name>A0A1M5PQP7_9EURY</name>
<feature type="transmembrane region" description="Helical" evidence="1">
    <location>
        <begin position="7"/>
        <end position="26"/>
    </location>
</feature>
<feature type="transmembrane region" description="Helical" evidence="1">
    <location>
        <begin position="75"/>
        <end position="97"/>
    </location>
</feature>